<name>A0A8J6C142_DIALT</name>
<sequence length="1115" mass="116090">MKRCAAAPCPGPGHARTLAWLHLLLALLPACSAQLRITAGPTELVGLDIAAPPFGFSRARFAVADAKLVLTEAADWSYAGGRCPPAYVGARELRGAILVHAHPAWLTCSFEEHARGAADRHGVVAWAHWADSAALLGTVAGAHALVWKRGDARHLAAPPAVDTASPQLAPIVRALRAGAALRASLAPSTSEWASMRESAWFTLWQAVCGMLALATAEFAAAHLFAFIRADGGPRASIAHAMLVLEVGVNALRATSCVDAYGQRAWLSVHAGYAFSLGALTAATVASALFLAHFAQAASRSGVASFRLTVAWVRRVLLGIGASMLALYAAFALAFALVPSPASVRTRLVAEPCVHTILPLLLAALGAHTAQRVRRRLRGLPPPVLRALLRRVRLSVWLSLARGALGPFVAWGLQGPWRMLCVLGTHHMLAYATTCAQVGAFAPVGTRVVYGPLCAVTSALICGARALLGSLAPRAPAPAHEKQNERKLSPRAISGGVCSGRGGFAVSTVRATRLSSAGSIATPERLAPAPAPAPAPARSRSPDGSPMLAKAASDGLRGASSGAHRDPSAMAARPASAARGARGDGTRCGSGDGAAAAAADDDVDVDDSRLLLGVSPAFLRAFAGEHGLTTGQTTYEVAAIVRDLTRKDGRSLAELALAAATEAGGRPAVRRATLFVTHAQACSFLKLVDAVEAHLALHVLDPRETYLWIDVFAIRQHRVADDVTRIASIERAIGRIVVVLDPWNQPKCLTRMWCLYEIAQCKLADDEASRRAGRTPSGSPAGARASRPSGGKVSLSLTMADSERKALVRALEEQSDALLAVQHMFDVRTAQSSVDLDRVRILQHIHATFRRGTPSLSRMPPMPVRASRQGGAQGAGADGGCAGGAALSVSLTARCCRALALPIVSVARVAPRIARCSDVASAGGQAASPADAAPASASWTAELSKARAECAAVATLIAPARARASDEEASFDRFNASVREELGRALALMSWQLSRPVSSTGGLAAQRSRRQHNVSMSSTRISSSAVGGSTTHLSSAAVGTCVTPTASTSPSIPSSPTTWASVLPSRLLTPLGRSRLGGGSPALVDRRCPPDEHVATITPLSRGRADRKRRAVSTTR</sequence>
<feature type="region of interest" description="Disordered" evidence="1">
    <location>
        <begin position="1070"/>
        <end position="1115"/>
    </location>
</feature>
<dbReference type="Proteomes" id="UP000751190">
    <property type="component" value="Unassembled WGS sequence"/>
</dbReference>
<dbReference type="OrthoDB" id="410679at2759"/>
<accession>A0A8J6C142</accession>
<feature type="transmembrane region" description="Helical" evidence="2">
    <location>
        <begin position="393"/>
        <end position="412"/>
    </location>
</feature>
<feature type="compositionally biased region" description="Basic residues" evidence="1">
    <location>
        <begin position="1104"/>
        <end position="1115"/>
    </location>
</feature>
<protein>
    <submittedName>
        <fullName evidence="4">Uncharacterized protein</fullName>
    </submittedName>
</protein>
<proteinExistence type="predicted"/>
<keyword evidence="2" id="KW-0812">Transmembrane</keyword>
<keyword evidence="2" id="KW-0472">Membrane</keyword>
<feature type="region of interest" description="Disordered" evidence="1">
    <location>
        <begin position="851"/>
        <end position="873"/>
    </location>
</feature>
<reference evidence="4" key="1">
    <citation type="submission" date="2021-05" db="EMBL/GenBank/DDBJ databases">
        <title>The genome of the haptophyte Pavlova lutheri (Diacronema luteri, Pavlovales) - a model for lipid biosynthesis in eukaryotic algae.</title>
        <authorList>
            <person name="Hulatt C.J."/>
            <person name="Posewitz M.C."/>
        </authorList>
    </citation>
    <scope>NUCLEOTIDE SEQUENCE</scope>
    <source>
        <strain evidence="4">NIVA-4/92</strain>
    </source>
</reference>
<comment type="caution">
    <text evidence="4">The sequence shown here is derived from an EMBL/GenBank/DDBJ whole genome shotgun (WGS) entry which is preliminary data.</text>
</comment>
<evidence type="ECO:0000313" key="5">
    <source>
        <dbReference type="Proteomes" id="UP000751190"/>
    </source>
</evidence>
<evidence type="ECO:0000256" key="1">
    <source>
        <dbReference type="SAM" id="MobiDB-lite"/>
    </source>
</evidence>
<feature type="compositionally biased region" description="Basic and acidic residues" evidence="1">
    <location>
        <begin position="478"/>
        <end position="487"/>
    </location>
</feature>
<dbReference type="EMBL" id="JAGTXO010000051">
    <property type="protein sequence ID" value="KAG8458467.1"/>
    <property type="molecule type" value="Genomic_DNA"/>
</dbReference>
<keyword evidence="2" id="KW-1133">Transmembrane helix</keyword>
<feature type="transmembrane region" description="Helical" evidence="2">
    <location>
        <begin position="356"/>
        <end position="372"/>
    </location>
</feature>
<keyword evidence="3" id="KW-0732">Signal</keyword>
<gene>
    <name evidence="4" type="ORF">KFE25_004345</name>
</gene>
<keyword evidence="5" id="KW-1185">Reference proteome</keyword>
<feature type="compositionally biased region" description="Low complexity" evidence="1">
    <location>
        <begin position="567"/>
        <end position="579"/>
    </location>
</feature>
<feature type="region of interest" description="Disordered" evidence="1">
    <location>
        <begin position="766"/>
        <end position="794"/>
    </location>
</feature>
<feature type="region of interest" description="Disordered" evidence="1">
    <location>
        <begin position="516"/>
        <end position="594"/>
    </location>
</feature>
<feature type="region of interest" description="Disordered" evidence="1">
    <location>
        <begin position="1001"/>
        <end position="1027"/>
    </location>
</feature>
<evidence type="ECO:0000256" key="2">
    <source>
        <dbReference type="SAM" id="Phobius"/>
    </source>
</evidence>
<feature type="signal peptide" evidence="3">
    <location>
        <begin position="1"/>
        <end position="33"/>
    </location>
</feature>
<feature type="region of interest" description="Disordered" evidence="1">
    <location>
        <begin position="474"/>
        <end position="493"/>
    </location>
</feature>
<organism evidence="4 5">
    <name type="scientific">Diacronema lutheri</name>
    <name type="common">Unicellular marine alga</name>
    <name type="synonym">Monochrysis lutheri</name>
    <dbReference type="NCBI Taxonomy" id="2081491"/>
    <lineage>
        <taxon>Eukaryota</taxon>
        <taxon>Haptista</taxon>
        <taxon>Haptophyta</taxon>
        <taxon>Pavlovophyceae</taxon>
        <taxon>Pavlovales</taxon>
        <taxon>Pavlovaceae</taxon>
        <taxon>Diacronema</taxon>
    </lineage>
</organism>
<feature type="compositionally biased region" description="Basic and acidic residues" evidence="1">
    <location>
        <begin position="1083"/>
        <end position="1093"/>
    </location>
</feature>
<evidence type="ECO:0000256" key="3">
    <source>
        <dbReference type="SAM" id="SignalP"/>
    </source>
</evidence>
<dbReference type="AlphaFoldDB" id="A0A8J6C142"/>
<feature type="compositionally biased region" description="Polar residues" evidence="1">
    <location>
        <begin position="1012"/>
        <end position="1027"/>
    </location>
</feature>
<feature type="transmembrane region" description="Helical" evidence="2">
    <location>
        <begin position="315"/>
        <end position="336"/>
    </location>
</feature>
<feature type="transmembrane region" description="Helical" evidence="2">
    <location>
        <begin position="272"/>
        <end position="294"/>
    </location>
</feature>
<feature type="chain" id="PRO_5035265804" evidence="3">
    <location>
        <begin position="34"/>
        <end position="1115"/>
    </location>
</feature>
<evidence type="ECO:0000313" key="4">
    <source>
        <dbReference type="EMBL" id="KAG8458467.1"/>
    </source>
</evidence>